<keyword evidence="3" id="KW-1185">Reference proteome</keyword>
<evidence type="ECO:0000256" key="1">
    <source>
        <dbReference type="SAM" id="MobiDB-lite"/>
    </source>
</evidence>
<proteinExistence type="predicted"/>
<reference evidence="2" key="1">
    <citation type="journal article" date="2020" name="New Phytol.">
        <title>Comparative genomics reveals dynamic genome evolution in host specialist ectomycorrhizal fungi.</title>
        <authorList>
            <person name="Lofgren L.A."/>
            <person name="Nguyen N.H."/>
            <person name="Vilgalys R."/>
            <person name="Ruytinx J."/>
            <person name="Liao H.L."/>
            <person name="Branco S."/>
            <person name="Kuo A."/>
            <person name="LaButti K."/>
            <person name="Lipzen A."/>
            <person name="Andreopoulos W."/>
            <person name="Pangilinan J."/>
            <person name="Riley R."/>
            <person name="Hundley H."/>
            <person name="Na H."/>
            <person name="Barry K."/>
            <person name="Grigoriev I.V."/>
            <person name="Stajich J.E."/>
            <person name="Kennedy P.G."/>
        </authorList>
    </citation>
    <scope>NUCLEOTIDE SEQUENCE</scope>
    <source>
        <strain evidence="2">FC203</strain>
    </source>
</reference>
<evidence type="ECO:0000313" key="2">
    <source>
        <dbReference type="EMBL" id="KAG1900969.1"/>
    </source>
</evidence>
<gene>
    <name evidence="2" type="ORF">F5891DRAFT_1188066</name>
</gene>
<feature type="region of interest" description="Disordered" evidence="1">
    <location>
        <begin position="120"/>
        <end position="178"/>
    </location>
</feature>
<dbReference type="EMBL" id="JABBWK010000024">
    <property type="protein sequence ID" value="KAG1900969.1"/>
    <property type="molecule type" value="Genomic_DNA"/>
</dbReference>
<dbReference type="GeneID" id="64661240"/>
<comment type="caution">
    <text evidence="2">The sequence shown here is derived from an EMBL/GenBank/DDBJ whole genome shotgun (WGS) entry which is preliminary data.</text>
</comment>
<dbReference type="Proteomes" id="UP001195769">
    <property type="component" value="Unassembled WGS sequence"/>
</dbReference>
<protein>
    <submittedName>
        <fullName evidence="2">Uncharacterized protein</fullName>
    </submittedName>
</protein>
<name>A0AAD4E795_9AGAM</name>
<sequence>MLDSEAAVTALAFTDLVLYDIFRMPHPSLSLGKLKTGKTQQRHRKTRGASTDVSPIKLSHLFKSIRHHRLKGKVAGEQQTTSVPSPHPESDMSLSPSRHPPCEWDTSYSRLLSGINNTRTFSQSTSQSTTAEQSIAPSEESSRSLFGMRPSKTTSALLPKAPVDPVADRSGASSPLISSPSMFDLRSHSAGDYIVRQLSATLEKLSLGESHYAKLQENILPIRSLNTSSDMIVSPAPHWSAKFKDSPASGYLANLKQQLQEKRWLCKFARSTSAKAHVTPTIFITSVDGKHPKPLCSPVGLFGQASHIKYLLEDPVPQPLPLANSPSPDDPFNADFYAYNHPSQYDLPLLPSTPTGEVTDPAWYLPGTPSRAYPKLFLSGGEEFATALSATITNPFDLPPFSVPFMKQGLLDASLYGN</sequence>
<evidence type="ECO:0000313" key="3">
    <source>
        <dbReference type="Proteomes" id="UP001195769"/>
    </source>
</evidence>
<feature type="compositionally biased region" description="Low complexity" evidence="1">
    <location>
        <begin position="120"/>
        <end position="134"/>
    </location>
</feature>
<feature type="region of interest" description="Disordered" evidence="1">
    <location>
        <begin position="32"/>
        <end position="51"/>
    </location>
</feature>
<feature type="region of interest" description="Disordered" evidence="1">
    <location>
        <begin position="71"/>
        <end position="100"/>
    </location>
</feature>
<dbReference type="RefSeq" id="XP_041226545.1">
    <property type="nucleotide sequence ID" value="XM_041366942.1"/>
</dbReference>
<dbReference type="AlphaFoldDB" id="A0AAD4E795"/>
<organism evidence="2 3">
    <name type="scientific">Suillus fuscotomentosus</name>
    <dbReference type="NCBI Taxonomy" id="1912939"/>
    <lineage>
        <taxon>Eukaryota</taxon>
        <taxon>Fungi</taxon>
        <taxon>Dikarya</taxon>
        <taxon>Basidiomycota</taxon>
        <taxon>Agaricomycotina</taxon>
        <taxon>Agaricomycetes</taxon>
        <taxon>Agaricomycetidae</taxon>
        <taxon>Boletales</taxon>
        <taxon>Suillineae</taxon>
        <taxon>Suillaceae</taxon>
        <taxon>Suillus</taxon>
    </lineage>
</organism>
<accession>A0AAD4E795</accession>